<dbReference type="PANTHER" id="PTHR34047">
    <property type="entry name" value="NUCLEAR INTRON MATURASE 1, MITOCHONDRIAL-RELATED"/>
    <property type="match status" value="1"/>
</dbReference>
<dbReference type="PROSITE" id="PS50878">
    <property type="entry name" value="RT_POL"/>
    <property type="match status" value="1"/>
</dbReference>
<dbReference type="AlphaFoldDB" id="A0A173U4L9"/>
<proteinExistence type="predicted"/>
<dbReference type="RefSeq" id="WP_055214557.1">
    <property type="nucleotide sequence ID" value="NZ_CYXO01000011.1"/>
</dbReference>
<sequence length="353" mass="41176">MKRVGYITDKDGRHITLLEAMGDYGNVQKAYNKARKCKRHRKDVLIFTKDKEENLDKVREDIINLAYEPSKYHYFKVYEPKERQIMALPFYDRVVQHAINNVLEPIFDKRFISQSYACRKGKGMHAASDTLKEWLYEWNKYHPDQPLYAIKADIHHYFQSIDHAVLKTEIRKVIKDAGVLALLDRIIDHNGNMPDGVGIPVGNLTSQLFANIYLDALDQFIKHELGVEAYIRYMDDFVILSQDKEQLRSWLARIEQFLREELKLEFNPKTTILAAKNGIDFVGYKHRATHRKVRKDSIKRIKRTIKKCESGKITKEQLQKSIQSWTGHAGHADSYNLRKKIETLAEAAIEKAA</sequence>
<evidence type="ECO:0000313" key="2">
    <source>
        <dbReference type="EMBL" id="CUN10023.1"/>
    </source>
</evidence>
<dbReference type="PANTHER" id="PTHR34047:SF8">
    <property type="entry name" value="PROTEIN YKFC"/>
    <property type="match status" value="1"/>
</dbReference>
<dbReference type="OrthoDB" id="9788687at2"/>
<dbReference type="Proteomes" id="UP000095597">
    <property type="component" value="Unassembled WGS sequence"/>
</dbReference>
<name>A0A173U4L9_9FIRM</name>
<protein>
    <submittedName>
        <fullName evidence="2">Group II intron-encoded protein ltrA</fullName>
    </submittedName>
</protein>
<reference evidence="2 3" key="1">
    <citation type="submission" date="2015-09" db="EMBL/GenBank/DDBJ databases">
        <authorList>
            <consortium name="Pathogen Informatics"/>
        </authorList>
    </citation>
    <scope>NUCLEOTIDE SEQUENCE [LARGE SCALE GENOMIC DNA]</scope>
    <source>
        <strain evidence="2 3">2789STDY5834961</strain>
    </source>
</reference>
<organism evidence="2 3">
    <name type="scientific">Dorea longicatena</name>
    <dbReference type="NCBI Taxonomy" id="88431"/>
    <lineage>
        <taxon>Bacteria</taxon>
        <taxon>Bacillati</taxon>
        <taxon>Bacillota</taxon>
        <taxon>Clostridia</taxon>
        <taxon>Lachnospirales</taxon>
        <taxon>Lachnospiraceae</taxon>
        <taxon>Dorea</taxon>
    </lineage>
</organism>
<dbReference type="EMBL" id="CYXO01000011">
    <property type="protein sequence ID" value="CUN10023.1"/>
    <property type="molecule type" value="Genomic_DNA"/>
</dbReference>
<dbReference type="CDD" id="cd01651">
    <property type="entry name" value="RT_G2_intron"/>
    <property type="match status" value="1"/>
</dbReference>
<dbReference type="InterPro" id="IPR051083">
    <property type="entry name" value="GrpII_Intron_Splice-Mob/Def"/>
</dbReference>
<dbReference type="SUPFAM" id="SSF56672">
    <property type="entry name" value="DNA/RNA polymerases"/>
    <property type="match status" value="1"/>
</dbReference>
<dbReference type="Pfam" id="PF00078">
    <property type="entry name" value="RVT_1"/>
    <property type="match status" value="1"/>
</dbReference>
<dbReference type="InterPro" id="IPR043502">
    <property type="entry name" value="DNA/RNA_pol_sf"/>
</dbReference>
<evidence type="ECO:0000313" key="3">
    <source>
        <dbReference type="Proteomes" id="UP000095597"/>
    </source>
</evidence>
<accession>A0A173U4L9</accession>
<gene>
    <name evidence="2" type="primary">ltrA</name>
    <name evidence="2" type="ORF">ERS852573_01924</name>
</gene>
<feature type="domain" description="Reverse transcriptase" evidence="1">
    <location>
        <begin position="56"/>
        <end position="286"/>
    </location>
</feature>
<evidence type="ECO:0000259" key="1">
    <source>
        <dbReference type="PROSITE" id="PS50878"/>
    </source>
</evidence>
<dbReference type="InterPro" id="IPR000477">
    <property type="entry name" value="RT_dom"/>
</dbReference>